<sequence length="830" mass="93592">MELIEDMETPFLTPESSPSHEKPPSSDNKPESTIPPKSDSHPFKKWVDSFRLKRQTAARTPLKHVEGWTEEPQRRDSDATLAEFPNLPDTQDHQWEQLSGHSSVLETVKTASISITTQSLITRSRATTQSSTNQSGYPGSPRSNSENRASIDSLRPAPSNSPIDDAAWTRGIKRRQILHEILSTESEYVIGLKSLTEILSSLLPARPTIYHTLQKIRRIHEIFLEQLRIISPKSEEPVDSEISKLPVRTLHEKWSSMDLGHFRRPHNRSLRTRNLKATVDIRIKAVVADPFEARIVARELDKLSLGFPSYEDFCGNYGLLNEDLAIIRRSHPSWGVYDRGIEALCKAVASKDGQKPEEKAMTLNDLLIKPIQRVCKYPLLLADLLKNTPTGDCPEAHDEISQILEQIRLKVAFINDATGNPLAQDRIQKTVSLQEKLEFPDNCILQDVYRQLGPLILCGVLYVAYETSEGIMGDYMVCVLFHGYMVLCRYSDESRKLQLVASIYVLDMRIDLLTSGKGLHCYSCGFSWKMVFEYKSASFELILSGSSAEEEKQWKMELLKASTTLPKDLPSESLEPRKYSMMSLALEPLPLMGDRLTLLTRRSSVQSLTTTSPRLKPKLVVIKRTNLPSQLDDPVYAAEIGRSLTSHTMHSAVILSPRRHDRVRLERFIADIYTRDVLPFPGMILKRAEYLLLASPGSLMRRLSFHMPLSRRSSSLTTVTNRSADAVVDIKDEEEWTEKDPEEILTVIEALSAKEGPSSNSADASENLGRSSTIRFTGLRKRAAAPTDIPSRSSSRKSHGEFQYSPKKRWNLSSSFLNALSPNRSRGAKE</sequence>
<dbReference type="InterPro" id="IPR035899">
    <property type="entry name" value="DBL_dom_sf"/>
</dbReference>
<feature type="domain" description="DH" evidence="2">
    <location>
        <begin position="173"/>
        <end position="417"/>
    </location>
</feature>
<evidence type="ECO:0000259" key="2">
    <source>
        <dbReference type="PROSITE" id="PS50010"/>
    </source>
</evidence>
<dbReference type="PROSITE" id="PS50010">
    <property type="entry name" value="DH_2"/>
    <property type="match status" value="1"/>
</dbReference>
<dbReference type="SUPFAM" id="SSF48065">
    <property type="entry name" value="DBL homology domain (DH-domain)"/>
    <property type="match status" value="1"/>
</dbReference>
<reference evidence="3 4" key="1">
    <citation type="journal article" date="2024" name="IMA Fungus">
        <title>IMA Genome - F19 : A genome assembly and annotation guide to empower mycologists, including annotated draft genome sequences of Ceratocystis pirilliformis, Diaporthe australafricana, Fusarium ophioides, Paecilomyces lecythidis, and Sporothrix stenoceras.</title>
        <authorList>
            <person name="Aylward J."/>
            <person name="Wilson A.M."/>
            <person name="Visagie C.M."/>
            <person name="Spraker J."/>
            <person name="Barnes I."/>
            <person name="Buitendag C."/>
            <person name="Ceriani C."/>
            <person name="Del Mar Angel L."/>
            <person name="du Plessis D."/>
            <person name="Fuchs T."/>
            <person name="Gasser K."/>
            <person name="Kramer D."/>
            <person name="Li W."/>
            <person name="Munsamy K."/>
            <person name="Piso A."/>
            <person name="Price J.L."/>
            <person name="Sonnekus B."/>
            <person name="Thomas C."/>
            <person name="van der Nest A."/>
            <person name="van Dijk A."/>
            <person name="van Heerden A."/>
            <person name="van Vuuren N."/>
            <person name="Yilmaz N."/>
            <person name="Duong T.A."/>
            <person name="van der Merwe N.A."/>
            <person name="Wingfield M.J."/>
            <person name="Wingfield B.D."/>
        </authorList>
    </citation>
    <scope>NUCLEOTIDE SEQUENCE [LARGE SCALE GENOMIC DNA]</scope>
    <source>
        <strain evidence="3 4">CMW 18167</strain>
    </source>
</reference>
<dbReference type="InterPro" id="IPR001331">
    <property type="entry name" value="GDS_CDC24_CS"/>
</dbReference>
<feature type="compositionally biased region" description="Basic and acidic residues" evidence="1">
    <location>
        <begin position="63"/>
        <end position="77"/>
    </location>
</feature>
<organism evidence="3 4">
    <name type="scientific">Paecilomyces lecythidis</name>
    <dbReference type="NCBI Taxonomy" id="3004212"/>
    <lineage>
        <taxon>Eukaryota</taxon>
        <taxon>Fungi</taxon>
        <taxon>Dikarya</taxon>
        <taxon>Ascomycota</taxon>
        <taxon>Pezizomycotina</taxon>
        <taxon>Eurotiomycetes</taxon>
        <taxon>Eurotiomycetidae</taxon>
        <taxon>Eurotiales</taxon>
        <taxon>Thermoascaceae</taxon>
        <taxon>Paecilomyces</taxon>
    </lineage>
</organism>
<comment type="caution">
    <text evidence="3">The sequence shown here is derived from an EMBL/GenBank/DDBJ whole genome shotgun (WGS) entry which is preliminary data.</text>
</comment>
<dbReference type="PROSITE" id="PS00741">
    <property type="entry name" value="DH_1"/>
    <property type="match status" value="1"/>
</dbReference>
<gene>
    <name evidence="3" type="ORF">Plec18167_006399</name>
</gene>
<dbReference type="InterPro" id="IPR051092">
    <property type="entry name" value="FYVE_RhoGEF_PH"/>
</dbReference>
<evidence type="ECO:0000313" key="4">
    <source>
        <dbReference type="Proteomes" id="UP001583193"/>
    </source>
</evidence>
<proteinExistence type="predicted"/>
<dbReference type="PANTHER" id="PTHR12673">
    <property type="entry name" value="FACIOGENITAL DYSPLASIA PROTEIN"/>
    <property type="match status" value="1"/>
</dbReference>
<dbReference type="EMBL" id="JAVDPF010000022">
    <property type="protein sequence ID" value="KAL1873349.1"/>
    <property type="molecule type" value="Genomic_DNA"/>
</dbReference>
<evidence type="ECO:0000256" key="1">
    <source>
        <dbReference type="SAM" id="MobiDB-lite"/>
    </source>
</evidence>
<feature type="compositionally biased region" description="Polar residues" evidence="1">
    <location>
        <begin position="122"/>
        <end position="150"/>
    </location>
</feature>
<evidence type="ECO:0000313" key="3">
    <source>
        <dbReference type="EMBL" id="KAL1873349.1"/>
    </source>
</evidence>
<feature type="region of interest" description="Disordered" evidence="1">
    <location>
        <begin position="122"/>
        <end position="165"/>
    </location>
</feature>
<protein>
    <recommendedName>
        <fullName evidence="2">DH domain-containing protein</fullName>
    </recommendedName>
</protein>
<dbReference type="PANTHER" id="PTHR12673:SF159">
    <property type="entry name" value="LD03170P"/>
    <property type="match status" value="1"/>
</dbReference>
<dbReference type="Proteomes" id="UP001583193">
    <property type="component" value="Unassembled WGS sequence"/>
</dbReference>
<name>A0ABR3XCI6_9EURO</name>
<feature type="region of interest" description="Disordered" evidence="1">
    <location>
        <begin position="57"/>
        <end position="77"/>
    </location>
</feature>
<accession>A0ABR3XCI6</accession>
<feature type="region of interest" description="Disordered" evidence="1">
    <location>
        <begin position="1"/>
        <end position="44"/>
    </location>
</feature>
<feature type="compositionally biased region" description="Basic and acidic residues" evidence="1">
    <location>
        <begin position="18"/>
        <end position="30"/>
    </location>
</feature>
<dbReference type="InterPro" id="IPR000219">
    <property type="entry name" value="DH_dom"/>
</dbReference>
<dbReference type="Gene3D" id="1.20.900.10">
    <property type="entry name" value="Dbl homology (DH) domain"/>
    <property type="match status" value="1"/>
</dbReference>
<feature type="region of interest" description="Disordered" evidence="1">
    <location>
        <begin position="775"/>
        <end position="806"/>
    </location>
</feature>
<dbReference type="SMART" id="SM00325">
    <property type="entry name" value="RhoGEF"/>
    <property type="match status" value="1"/>
</dbReference>
<keyword evidence="4" id="KW-1185">Reference proteome</keyword>
<dbReference type="Pfam" id="PF00621">
    <property type="entry name" value="RhoGEF"/>
    <property type="match status" value="1"/>
</dbReference>